<name>A0A0G0BTL5_9BACT</name>
<proteinExistence type="predicted"/>
<comment type="caution">
    <text evidence="2">The sequence shown here is derived from an EMBL/GenBank/DDBJ whole genome shotgun (WGS) entry which is preliminary data.</text>
</comment>
<evidence type="ECO:0000256" key="1">
    <source>
        <dbReference type="SAM" id="SignalP"/>
    </source>
</evidence>
<dbReference type="AlphaFoldDB" id="A0A0G0BTL5"/>
<dbReference type="EMBL" id="LBQE01000004">
    <property type="protein sequence ID" value="KKP72789.1"/>
    <property type="molecule type" value="Genomic_DNA"/>
</dbReference>
<protein>
    <recommendedName>
        <fullName evidence="4">PKD domain-containing protein</fullName>
    </recommendedName>
</protein>
<evidence type="ECO:0000313" key="2">
    <source>
        <dbReference type="EMBL" id="KKP72789.1"/>
    </source>
</evidence>
<keyword evidence="1" id="KW-0732">Signal</keyword>
<gene>
    <name evidence="2" type="ORF">UR70_C0004G0032</name>
</gene>
<organism evidence="2 3">
    <name type="scientific">Candidatus Nomurabacteria bacterium GW2011_GWB1_35_20</name>
    <dbReference type="NCBI Taxonomy" id="1618740"/>
    <lineage>
        <taxon>Bacteria</taxon>
        <taxon>Candidatus Nomuraibacteriota</taxon>
    </lineage>
</organism>
<evidence type="ECO:0008006" key="4">
    <source>
        <dbReference type="Google" id="ProtNLM"/>
    </source>
</evidence>
<reference evidence="2 3" key="1">
    <citation type="journal article" date="2015" name="Nature">
        <title>rRNA introns, odd ribosomes, and small enigmatic genomes across a large radiation of phyla.</title>
        <authorList>
            <person name="Brown C.T."/>
            <person name="Hug L.A."/>
            <person name="Thomas B.C."/>
            <person name="Sharon I."/>
            <person name="Castelle C.J."/>
            <person name="Singh A."/>
            <person name="Wilkins M.J."/>
            <person name="Williams K.H."/>
            <person name="Banfield J.F."/>
        </authorList>
    </citation>
    <scope>NUCLEOTIDE SEQUENCE [LARGE SCALE GENOMIC DNA]</scope>
</reference>
<feature type="chain" id="PRO_5002531524" description="PKD domain-containing protein" evidence="1">
    <location>
        <begin position="24"/>
        <end position="326"/>
    </location>
</feature>
<accession>A0A0G0BTL5</accession>
<dbReference type="Proteomes" id="UP000034923">
    <property type="component" value="Unassembled WGS sequence"/>
</dbReference>
<feature type="signal peptide" evidence="1">
    <location>
        <begin position="1"/>
        <end position="23"/>
    </location>
</feature>
<sequence length="326" mass="36004">MRKKYIILTLVLTTAFAGFFARAQVRDTDIVLSISPQYPSQNQSVNATLNSHSINLDKANIFWSVNDQETSGGIGKKSFSFKTEDTGSFTVLSVTIDTVDGQSISKTMTITPAELDMLWEAYDSYTPPFYKGKALVTSQGTLKIVAVPSIINQNGKVNINNLSYVWKKDSKTQSDSSGWGKNYFIFQNSYLDKGNIIEVKVSDISGGASTSGKITLNTTNPKILFYQNDPALGVKWERTLNNGFTINPNGETLTVEPYFFSPQNLNSADLVFDWSLNGEKIQTPSPKNILSIKPEAGQSGSATIKVVVNNIRTLFQSIEKQINVRF</sequence>
<evidence type="ECO:0000313" key="3">
    <source>
        <dbReference type="Proteomes" id="UP000034923"/>
    </source>
</evidence>